<protein>
    <submittedName>
        <fullName evidence="2">Uncharacterized protein</fullName>
    </submittedName>
</protein>
<evidence type="ECO:0000256" key="1">
    <source>
        <dbReference type="SAM" id="Phobius"/>
    </source>
</evidence>
<reference evidence="3" key="1">
    <citation type="journal article" date="2015" name="Genome">
        <title>Whole Genome Sequence of the Non-Microcystin-Producing Microcystis aeruginosa Strain NIES-44.</title>
        <authorList>
            <person name="Okano K."/>
            <person name="Miyata N."/>
            <person name="Ozaki Y."/>
        </authorList>
    </citation>
    <scope>NUCLEOTIDE SEQUENCE [LARGE SCALE GENOMIC DNA]</scope>
    <source>
        <strain evidence="3">NIES-44</strain>
    </source>
</reference>
<proteinExistence type="predicted"/>
<dbReference type="EMBL" id="BBPA01000065">
    <property type="protein sequence ID" value="GAL94844.1"/>
    <property type="molecule type" value="Genomic_DNA"/>
</dbReference>
<dbReference type="RefSeq" id="WP_045361025.1">
    <property type="nucleotide sequence ID" value="NZ_BBPA01000065.1"/>
</dbReference>
<evidence type="ECO:0000313" key="2">
    <source>
        <dbReference type="EMBL" id="GAL94844.1"/>
    </source>
</evidence>
<accession>A0A0A1VZ52</accession>
<name>A0A0A1VZ52_MICAE</name>
<feature type="transmembrane region" description="Helical" evidence="1">
    <location>
        <begin position="30"/>
        <end position="59"/>
    </location>
</feature>
<keyword evidence="1" id="KW-0472">Membrane</keyword>
<keyword evidence="1" id="KW-0812">Transmembrane</keyword>
<evidence type="ECO:0000313" key="3">
    <source>
        <dbReference type="Proteomes" id="UP000030321"/>
    </source>
</evidence>
<keyword evidence="1" id="KW-1133">Transmembrane helix</keyword>
<organism evidence="2 3">
    <name type="scientific">Microcystis aeruginosa NIES-44</name>
    <dbReference type="NCBI Taxonomy" id="449439"/>
    <lineage>
        <taxon>Bacteria</taxon>
        <taxon>Bacillati</taxon>
        <taxon>Cyanobacteriota</taxon>
        <taxon>Cyanophyceae</taxon>
        <taxon>Oscillatoriophycideae</taxon>
        <taxon>Chroococcales</taxon>
        <taxon>Microcystaceae</taxon>
        <taxon>Microcystis</taxon>
    </lineage>
</organism>
<sequence>MIFLLTLALISLSISYDVHGEIISLSTRLLGIFCGLLSLFFTPLLVKVFILVTLVLFYWDFPP</sequence>
<gene>
    <name evidence="2" type="ORF">N44_03699</name>
</gene>
<dbReference type="Proteomes" id="UP000030321">
    <property type="component" value="Unassembled WGS sequence"/>
</dbReference>
<dbReference type="AlphaFoldDB" id="A0A0A1VZ52"/>
<comment type="caution">
    <text evidence="2">The sequence shown here is derived from an EMBL/GenBank/DDBJ whole genome shotgun (WGS) entry which is preliminary data.</text>
</comment>